<keyword evidence="2" id="KW-0812">Transmembrane</keyword>
<name>A0A8S9WJP8_APOLU</name>
<dbReference type="Pfam" id="PF12259">
    <property type="entry name" value="Baculo_F"/>
    <property type="match status" value="1"/>
</dbReference>
<dbReference type="OrthoDB" id="10689496at2759"/>
<dbReference type="Proteomes" id="UP000466442">
    <property type="component" value="Unassembled WGS sequence"/>
</dbReference>
<keyword evidence="2" id="KW-1133">Transmembrane helix</keyword>
<protein>
    <submittedName>
        <fullName evidence="3">Uncharacterized protein</fullName>
    </submittedName>
</protein>
<reference evidence="3" key="1">
    <citation type="journal article" date="2021" name="Mol. Ecol. Resour.">
        <title>Apolygus lucorum genome provides insights into omnivorousness and mesophyll feeding.</title>
        <authorList>
            <person name="Liu Y."/>
            <person name="Liu H."/>
            <person name="Wang H."/>
            <person name="Huang T."/>
            <person name="Liu B."/>
            <person name="Yang B."/>
            <person name="Yin L."/>
            <person name="Li B."/>
            <person name="Zhang Y."/>
            <person name="Zhang S."/>
            <person name="Jiang F."/>
            <person name="Zhang X."/>
            <person name="Ren Y."/>
            <person name="Wang B."/>
            <person name="Wang S."/>
            <person name="Lu Y."/>
            <person name="Wu K."/>
            <person name="Fan W."/>
            <person name="Wang G."/>
        </authorList>
    </citation>
    <scope>NUCLEOTIDE SEQUENCE</scope>
    <source>
        <strain evidence="3">12Hb</strain>
    </source>
</reference>
<feature type="transmembrane region" description="Helical" evidence="2">
    <location>
        <begin position="12"/>
        <end position="30"/>
    </location>
</feature>
<proteinExistence type="predicted"/>
<accession>A0A8S9WJP8</accession>
<evidence type="ECO:0000313" key="3">
    <source>
        <dbReference type="EMBL" id="KAF6197512.1"/>
    </source>
</evidence>
<feature type="region of interest" description="Disordered" evidence="1">
    <location>
        <begin position="490"/>
        <end position="514"/>
    </location>
</feature>
<organism evidence="3 4">
    <name type="scientific">Apolygus lucorum</name>
    <name type="common">Small green plant bug</name>
    <name type="synonym">Lygocoris lucorum</name>
    <dbReference type="NCBI Taxonomy" id="248454"/>
    <lineage>
        <taxon>Eukaryota</taxon>
        <taxon>Metazoa</taxon>
        <taxon>Ecdysozoa</taxon>
        <taxon>Arthropoda</taxon>
        <taxon>Hexapoda</taxon>
        <taxon>Insecta</taxon>
        <taxon>Pterygota</taxon>
        <taxon>Neoptera</taxon>
        <taxon>Paraneoptera</taxon>
        <taxon>Hemiptera</taxon>
        <taxon>Heteroptera</taxon>
        <taxon>Panheteroptera</taxon>
        <taxon>Cimicomorpha</taxon>
        <taxon>Miridae</taxon>
        <taxon>Mirini</taxon>
        <taxon>Apolygus</taxon>
    </lineage>
</organism>
<dbReference type="EMBL" id="WIXP02000017">
    <property type="protein sequence ID" value="KAF6197512.1"/>
    <property type="molecule type" value="Genomic_DNA"/>
</dbReference>
<comment type="caution">
    <text evidence="3">The sequence shown here is derived from an EMBL/GenBank/DDBJ whole genome shotgun (WGS) entry which is preliminary data.</text>
</comment>
<gene>
    <name evidence="3" type="ORF">GE061_008476</name>
</gene>
<evidence type="ECO:0000256" key="2">
    <source>
        <dbReference type="SAM" id="Phobius"/>
    </source>
</evidence>
<sequence>MDDARDMITSLWSAIIAAGGCQTFSFLMVVPQTRELRRDSIRLRSRLQTQGERLSDTERIDLTQAKTKYRRAGNSLEVPPPKSYADQLAKEHDHECDRAKRAGEIRRADRKAIFEFAADAITNGSLVALVGAVGITAKVSPILISGIGHLQTAQVGPINLQAEAELLREKIEKYVLVLTSVGDFLEKPDLSKQLNIPPGRHARSISLILGIGRIFSVLFDVASEGEVQELQDRLEELETDSGILHHGKEQLYIISKMEEQIQNNTSALKQIIMSLISTHEEIHQVLNLLSSEFKQVWKHLAWEESMRKCESELASARQQLTQLQLGPEAASKGLLSPSVLDYRTLRVALIQVQSMLQESGRNLPFPPEDKFLYAYYQQVHVKAVASQDDLAFIITIPVTDSSTTFILFRVHSMPVLDTRVSHWMQWAGLEPYLGISEDQQHFISLTDSQFLQCSHLTPRICPVNILYVASRLPHAPKAFTTDSMRDVNTNFYPTSQDQKSSKLDATGSIQRINP</sequence>
<dbReference type="PROSITE" id="PS51257">
    <property type="entry name" value="PROKAR_LIPOPROTEIN"/>
    <property type="match status" value="1"/>
</dbReference>
<evidence type="ECO:0000256" key="1">
    <source>
        <dbReference type="SAM" id="MobiDB-lite"/>
    </source>
</evidence>
<keyword evidence="2" id="KW-0472">Membrane</keyword>
<evidence type="ECO:0000313" key="4">
    <source>
        <dbReference type="Proteomes" id="UP000466442"/>
    </source>
</evidence>
<keyword evidence="4" id="KW-1185">Reference proteome</keyword>
<dbReference type="InterPro" id="IPR022048">
    <property type="entry name" value="Envelope_fusion-like"/>
</dbReference>
<dbReference type="AlphaFoldDB" id="A0A8S9WJP8"/>